<reference evidence="1 2" key="1">
    <citation type="submission" date="2016-01" db="EMBL/GenBank/DDBJ databases">
        <title>The new phylogeny of the genus Mycobacterium.</title>
        <authorList>
            <person name="Tarcisio F."/>
            <person name="Conor M."/>
            <person name="Antonella G."/>
            <person name="Elisabetta G."/>
            <person name="Giulia F.S."/>
            <person name="Sara T."/>
            <person name="Anna F."/>
            <person name="Clotilde B."/>
            <person name="Roberto B."/>
            <person name="Veronica D.S."/>
            <person name="Fabio R."/>
            <person name="Monica P."/>
            <person name="Olivier J."/>
            <person name="Enrico T."/>
            <person name="Nicola S."/>
        </authorList>
    </citation>
    <scope>NUCLEOTIDE SEQUENCE [LARGE SCALE GENOMIC DNA]</scope>
    <source>
        <strain evidence="1 2">DSM 44153</strain>
    </source>
</reference>
<protein>
    <recommendedName>
        <fullName evidence="3">PIN domain-containing protein</fullName>
    </recommendedName>
</protein>
<dbReference type="RefSeq" id="WP_085109957.1">
    <property type="nucleotide sequence ID" value="NZ_JACKSN010000066.1"/>
</dbReference>
<dbReference type="PANTHER" id="PTHR39550">
    <property type="entry name" value="SLL0658 PROTEIN"/>
    <property type="match status" value="1"/>
</dbReference>
<dbReference type="PANTHER" id="PTHR39550:SF1">
    <property type="entry name" value="SLL0658 PROTEIN"/>
    <property type="match status" value="1"/>
</dbReference>
<name>A0A1X2EKD6_9MYCO</name>
<accession>A0A1X2EKD6</accession>
<dbReference type="STRING" id="1798.AWC30_09730"/>
<sequence>MTAPAGARWVMDTSTFTHFCRAGHQDILRRLAPGGLILIPDTVYSEVENGRDRGYAIPSIAELSWVELGVLTTEETNSQLRIKIDIPSKKGDSPRKNLGECAVLACAIHRNMVAVIDDSAARAQARQRGVRFVTSMWIIAAAYKYLDDVDSAVAERIYEDLRSTGMRLPMVGSIIGWAYEIGLLP</sequence>
<evidence type="ECO:0000313" key="1">
    <source>
        <dbReference type="EMBL" id="ORX04670.1"/>
    </source>
</evidence>
<dbReference type="CDD" id="cd09854">
    <property type="entry name" value="PIN_VapC-like"/>
    <property type="match status" value="1"/>
</dbReference>
<proteinExistence type="predicted"/>
<organism evidence="1 2">
    <name type="scientific">Mycolicibacillus trivialis</name>
    <dbReference type="NCBI Taxonomy" id="1798"/>
    <lineage>
        <taxon>Bacteria</taxon>
        <taxon>Bacillati</taxon>
        <taxon>Actinomycetota</taxon>
        <taxon>Actinomycetes</taxon>
        <taxon>Mycobacteriales</taxon>
        <taxon>Mycobacteriaceae</taxon>
        <taxon>Mycolicibacillus</taxon>
    </lineage>
</organism>
<evidence type="ECO:0000313" key="2">
    <source>
        <dbReference type="Proteomes" id="UP000193090"/>
    </source>
</evidence>
<dbReference type="InterPro" id="IPR021799">
    <property type="entry name" value="PIN-like_prokaryotic"/>
</dbReference>
<dbReference type="InterPro" id="IPR029060">
    <property type="entry name" value="PIN-like_dom_sf"/>
</dbReference>
<dbReference type="AlphaFoldDB" id="A0A1X2EKD6"/>
<gene>
    <name evidence="1" type="ORF">AWC30_09730</name>
</gene>
<dbReference type="EMBL" id="LQPZ01000022">
    <property type="protein sequence ID" value="ORX04670.1"/>
    <property type="molecule type" value="Genomic_DNA"/>
</dbReference>
<dbReference type="SUPFAM" id="SSF88723">
    <property type="entry name" value="PIN domain-like"/>
    <property type="match status" value="1"/>
</dbReference>
<dbReference type="Proteomes" id="UP000193090">
    <property type="component" value="Unassembled WGS sequence"/>
</dbReference>
<evidence type="ECO:0008006" key="3">
    <source>
        <dbReference type="Google" id="ProtNLM"/>
    </source>
</evidence>
<dbReference type="Pfam" id="PF11848">
    <property type="entry name" value="DUF3368"/>
    <property type="match status" value="1"/>
</dbReference>
<keyword evidence="2" id="KW-1185">Reference proteome</keyword>
<comment type="caution">
    <text evidence="1">The sequence shown here is derived from an EMBL/GenBank/DDBJ whole genome shotgun (WGS) entry which is preliminary data.</text>
</comment>
<dbReference type="OrthoDB" id="4550471at2"/>